<organism evidence="5 6">
    <name type="scientific">Acidiferrimicrobium australe</name>
    <dbReference type="NCBI Taxonomy" id="2664430"/>
    <lineage>
        <taxon>Bacteria</taxon>
        <taxon>Bacillati</taxon>
        <taxon>Actinomycetota</taxon>
        <taxon>Acidimicrobiia</taxon>
        <taxon>Acidimicrobiales</taxon>
        <taxon>Acidimicrobiaceae</taxon>
        <taxon>Acidiferrimicrobium</taxon>
    </lineage>
</organism>
<comment type="caution">
    <text evidence="5">The sequence shown here is derived from an EMBL/GenBank/DDBJ whole genome shotgun (WGS) entry which is preliminary data.</text>
</comment>
<sequence length="454" mass="48724">MAIYAVVDPATGETIKEYPTASDDDLRGAIQRADDAHRTWGATVADRAALIRRVGELHTERRDQLAAIITREMGKPVEQALGEVDFAAAIYEFYADNAEKIMADEPIELLAGEGSAVVRRSSVGVLLGIMPWNFPYYQVARFAGPNLVIGNTILLKHAPQCPESAEAMQQIFDDAGYPSGAYENIRASNEQIEWVIADPRVRGVSVTGSERAGAAVAAIAGRNLKKVVLELGGSDPFIVLSTDDLDKVVEDAVAARLDNAGQSCNAAKRFIVADALYEPFLEKFTAALTAVRPGDPHSADTLVGPLSSKTAADRLEDQVNRAVAQGAKVVAGGKRDGNFFEPTILTDVRPDNEAYREEFFGPVAQVYRVGSEDEAVELANDTPFGLGSYLMTTDPEQAARVANKIDAGMVYVNIVGADGAELPFGGVKRSGFGRELGRYGADEFVNKKLIRIGG</sequence>
<dbReference type="InterPro" id="IPR016160">
    <property type="entry name" value="Ald_DH_CS_CYS"/>
</dbReference>
<evidence type="ECO:0000256" key="1">
    <source>
        <dbReference type="ARBA" id="ARBA00009986"/>
    </source>
</evidence>
<dbReference type="EMBL" id="WJHE01000172">
    <property type="protein sequence ID" value="MST31906.1"/>
    <property type="molecule type" value="Genomic_DNA"/>
</dbReference>
<reference evidence="5 6" key="1">
    <citation type="submission" date="2019-11" db="EMBL/GenBank/DDBJ databases">
        <title>Acidiferrimicrobium australis gen. nov., sp. nov., an acidophilic and obligately heterotrophic, member of the Actinobacteria that catalyses dissimilatory oxido- reduction of iron isolated from metal-rich acidic water in Chile.</title>
        <authorList>
            <person name="Gonzalez D."/>
            <person name="Huber K."/>
            <person name="Hedrich S."/>
            <person name="Rojas-Villalobos C."/>
            <person name="Quatrini R."/>
            <person name="Dinamarca M.A."/>
            <person name="Schwarz A."/>
            <person name="Canales C."/>
            <person name="Nancucheo I."/>
        </authorList>
    </citation>
    <scope>NUCLEOTIDE SEQUENCE [LARGE SCALE GENOMIC DNA]</scope>
    <source>
        <strain evidence="5 6">USS-CCA1</strain>
    </source>
</reference>
<dbReference type="Gene3D" id="3.40.309.10">
    <property type="entry name" value="Aldehyde Dehydrogenase, Chain A, domain 2"/>
    <property type="match status" value="1"/>
</dbReference>
<evidence type="ECO:0000313" key="6">
    <source>
        <dbReference type="Proteomes" id="UP000437736"/>
    </source>
</evidence>
<dbReference type="PANTHER" id="PTHR43217">
    <property type="entry name" value="SUCCINATE SEMIALDEHYDE DEHYDROGENASE [NAD(P)+] SAD"/>
    <property type="match status" value="1"/>
</dbReference>
<comment type="similarity">
    <text evidence="1">Belongs to the aldehyde dehydrogenase family.</text>
</comment>
<evidence type="ECO:0000313" key="5">
    <source>
        <dbReference type="EMBL" id="MST31906.1"/>
    </source>
</evidence>
<dbReference type="Proteomes" id="UP000437736">
    <property type="component" value="Unassembled WGS sequence"/>
</dbReference>
<proteinExistence type="inferred from homology"/>
<dbReference type="InterPro" id="IPR016163">
    <property type="entry name" value="Ald_DH_C"/>
</dbReference>
<accession>A0ABW9QQH7</accession>
<dbReference type="InterPro" id="IPR044148">
    <property type="entry name" value="ALDH_GabD1-like"/>
</dbReference>
<dbReference type="InterPro" id="IPR016162">
    <property type="entry name" value="Ald_DH_N"/>
</dbReference>
<dbReference type="PANTHER" id="PTHR43217:SF2">
    <property type="entry name" value="SUCCINATE-SEMIALDEHYDE DEHYDROGENASE [NADP(+)]"/>
    <property type="match status" value="1"/>
</dbReference>
<keyword evidence="2" id="KW-0521">NADP</keyword>
<dbReference type="InterPro" id="IPR015590">
    <property type="entry name" value="Aldehyde_DH_dom"/>
</dbReference>
<dbReference type="SUPFAM" id="SSF53720">
    <property type="entry name" value="ALDH-like"/>
    <property type="match status" value="1"/>
</dbReference>
<dbReference type="PROSITE" id="PS00070">
    <property type="entry name" value="ALDEHYDE_DEHYDR_CYS"/>
    <property type="match status" value="1"/>
</dbReference>
<evidence type="ECO:0000256" key="3">
    <source>
        <dbReference type="ARBA" id="ARBA00023002"/>
    </source>
</evidence>
<dbReference type="Gene3D" id="3.40.605.10">
    <property type="entry name" value="Aldehyde Dehydrogenase, Chain A, domain 1"/>
    <property type="match status" value="1"/>
</dbReference>
<feature type="domain" description="Aldehyde dehydrogenase" evidence="4">
    <location>
        <begin position="4"/>
        <end position="449"/>
    </location>
</feature>
<evidence type="ECO:0000259" key="4">
    <source>
        <dbReference type="Pfam" id="PF00171"/>
    </source>
</evidence>
<dbReference type="InterPro" id="IPR047110">
    <property type="entry name" value="GABD/Sad-like"/>
</dbReference>
<gene>
    <name evidence="5" type="ORF">GHK86_04085</name>
</gene>
<dbReference type="InterPro" id="IPR016161">
    <property type="entry name" value="Ald_DH/histidinol_DH"/>
</dbReference>
<dbReference type="CDD" id="cd07100">
    <property type="entry name" value="ALDH_SSADH1_GabD1"/>
    <property type="match status" value="1"/>
</dbReference>
<dbReference type="Pfam" id="PF00171">
    <property type="entry name" value="Aldedh"/>
    <property type="match status" value="1"/>
</dbReference>
<keyword evidence="3" id="KW-0560">Oxidoreductase</keyword>
<evidence type="ECO:0000256" key="2">
    <source>
        <dbReference type="ARBA" id="ARBA00022857"/>
    </source>
</evidence>
<name>A0ABW9QQH7_9ACTN</name>
<keyword evidence="6" id="KW-1185">Reference proteome</keyword>
<protein>
    <submittedName>
        <fullName evidence="5">Aldehyde dehydrogenase family protein</fullName>
    </submittedName>
</protein>